<feature type="domain" description="Secretin/TonB short N-terminal" evidence="4">
    <location>
        <begin position="79"/>
        <end position="130"/>
    </location>
</feature>
<organism evidence="5 6">
    <name type="scientific">Sphingobacterium tabacisoli</name>
    <dbReference type="NCBI Taxonomy" id="2044855"/>
    <lineage>
        <taxon>Bacteria</taxon>
        <taxon>Pseudomonadati</taxon>
        <taxon>Bacteroidota</taxon>
        <taxon>Sphingobacteriia</taxon>
        <taxon>Sphingobacteriales</taxon>
        <taxon>Sphingobacteriaceae</taxon>
        <taxon>Sphingobacterium</taxon>
    </lineage>
</organism>
<dbReference type="Proteomes" id="UP001597440">
    <property type="component" value="Unassembled WGS sequence"/>
</dbReference>
<dbReference type="SMART" id="SM00965">
    <property type="entry name" value="STN"/>
    <property type="match status" value="1"/>
</dbReference>
<proteinExistence type="predicted"/>
<keyword evidence="1" id="KW-0813">Transport</keyword>
<dbReference type="EMBL" id="JBHULD010000014">
    <property type="protein sequence ID" value="MFD2555093.1"/>
    <property type="molecule type" value="Genomic_DNA"/>
</dbReference>
<accession>A0ABW5L3F6</accession>
<comment type="caution">
    <text evidence="5">The sequence shown here is derived from an EMBL/GenBank/DDBJ whole genome shotgun (WGS) entry which is preliminary data.</text>
</comment>
<dbReference type="InterPro" id="IPR011662">
    <property type="entry name" value="Secretin/TonB_short_N"/>
</dbReference>
<evidence type="ECO:0000256" key="3">
    <source>
        <dbReference type="ARBA" id="ARBA00023237"/>
    </source>
</evidence>
<evidence type="ECO:0000259" key="4">
    <source>
        <dbReference type="SMART" id="SM00965"/>
    </source>
</evidence>
<evidence type="ECO:0000256" key="2">
    <source>
        <dbReference type="ARBA" id="ARBA00023136"/>
    </source>
</evidence>
<dbReference type="Gene3D" id="3.55.50.30">
    <property type="match status" value="1"/>
</dbReference>
<keyword evidence="2" id="KW-0472">Membrane</keyword>
<dbReference type="RefSeq" id="WP_210353459.1">
    <property type="nucleotide sequence ID" value="NZ_JAEQMU010000001.1"/>
</dbReference>
<sequence>MNFKFHIKQDFGWPCAMRISWFDQPVLFKILMTMKLTVLLLTIFTLTVQASVHAQRVDIHVQNERLDKVFDALYKQSGYAFVFNAKQLQSAKRVTVHLKDIPVEQAVKTILSDQPFDYAIDEKVITIKAKKVGPPKSKIEINQYEDPDTKEWVIEGRVIDAETKQPIEGVTIRVRRDGISTESDKNGDFRIVISKNGDSEFYK</sequence>
<protein>
    <submittedName>
        <fullName evidence="5">STN and carboxypeptidase regulatory-like domain-containing protein</fullName>
    </submittedName>
</protein>
<keyword evidence="3" id="KW-0998">Cell outer membrane</keyword>
<dbReference type="SUPFAM" id="SSF49464">
    <property type="entry name" value="Carboxypeptidase regulatory domain-like"/>
    <property type="match status" value="1"/>
</dbReference>
<dbReference type="InterPro" id="IPR008969">
    <property type="entry name" value="CarboxyPept-like_regulatory"/>
</dbReference>
<evidence type="ECO:0000256" key="1">
    <source>
        <dbReference type="ARBA" id="ARBA00022448"/>
    </source>
</evidence>
<reference evidence="6" key="1">
    <citation type="journal article" date="2019" name="Int. J. Syst. Evol. Microbiol.">
        <title>The Global Catalogue of Microorganisms (GCM) 10K type strain sequencing project: providing services to taxonomists for standard genome sequencing and annotation.</title>
        <authorList>
            <consortium name="The Broad Institute Genomics Platform"/>
            <consortium name="The Broad Institute Genome Sequencing Center for Infectious Disease"/>
            <person name="Wu L."/>
            <person name="Ma J."/>
        </authorList>
    </citation>
    <scope>NUCLEOTIDE SEQUENCE [LARGE SCALE GENOMIC DNA]</scope>
    <source>
        <strain evidence="6">KCTC 52298</strain>
    </source>
</reference>
<evidence type="ECO:0000313" key="5">
    <source>
        <dbReference type="EMBL" id="MFD2555093.1"/>
    </source>
</evidence>
<name>A0ABW5L3F6_9SPHI</name>
<dbReference type="Pfam" id="PF07660">
    <property type="entry name" value="STN"/>
    <property type="match status" value="1"/>
</dbReference>
<dbReference type="Gene3D" id="2.60.40.1120">
    <property type="entry name" value="Carboxypeptidase-like, regulatory domain"/>
    <property type="match status" value="1"/>
</dbReference>
<gene>
    <name evidence="5" type="ORF">ACFSQW_11870</name>
</gene>
<keyword evidence="6" id="KW-1185">Reference proteome</keyword>
<evidence type="ECO:0000313" key="6">
    <source>
        <dbReference type="Proteomes" id="UP001597440"/>
    </source>
</evidence>